<evidence type="ECO:0000313" key="8">
    <source>
        <dbReference type="EMBL" id="RKI14245.1"/>
    </source>
</evidence>
<evidence type="ECO:0000313" key="9">
    <source>
        <dbReference type="Proteomes" id="UP000278907"/>
    </source>
</evidence>
<reference evidence="8 9" key="1">
    <citation type="submission" date="2018-09" db="EMBL/GenBank/DDBJ databases">
        <authorList>
            <person name="Livingstone P.G."/>
            <person name="Whitworth D.E."/>
        </authorList>
    </citation>
    <scope>NUCLEOTIDE SEQUENCE [LARGE SCALE GENOMIC DNA]</scope>
    <source>
        <strain evidence="8 9">CA031B</strain>
    </source>
</reference>
<feature type="transmembrane region" description="Helical" evidence="6">
    <location>
        <begin position="65"/>
        <end position="84"/>
    </location>
</feature>
<keyword evidence="5 6" id="KW-0472">Membrane</keyword>
<evidence type="ECO:0000256" key="2">
    <source>
        <dbReference type="ARBA" id="ARBA00022475"/>
    </source>
</evidence>
<comment type="subcellular location">
    <subcellularLocation>
        <location evidence="1">Cell membrane</location>
        <topology evidence="1">Multi-pass membrane protein</topology>
    </subcellularLocation>
</comment>
<protein>
    <submittedName>
        <fullName evidence="8">Histidine kinase</fullName>
    </submittedName>
</protein>
<gene>
    <name evidence="8" type="ORF">D7Y13_06455</name>
</gene>
<feature type="non-terminal residue" evidence="8">
    <location>
        <position position="154"/>
    </location>
</feature>
<proteinExistence type="predicted"/>
<evidence type="ECO:0000256" key="1">
    <source>
        <dbReference type="ARBA" id="ARBA00004651"/>
    </source>
</evidence>
<dbReference type="GO" id="GO:0016301">
    <property type="term" value="F:kinase activity"/>
    <property type="evidence" value="ECO:0007669"/>
    <property type="project" value="UniProtKB-KW"/>
</dbReference>
<feature type="domain" description="MASE1" evidence="7">
    <location>
        <begin position="39"/>
        <end position="129"/>
    </location>
</feature>
<feature type="transmembrane region" description="Helical" evidence="6">
    <location>
        <begin position="104"/>
        <end position="123"/>
    </location>
</feature>
<keyword evidence="2" id="KW-1003">Cell membrane</keyword>
<sequence>MFFRPGCPGPEARGEVIIQARHQARVAAAFQGGGLVEVIALAGVYLVAARAGLSLAAEGSHISAVWLPSGVALGGLMLWGVSRWPAVFLGAWTVALSLDVPPGVGLGVAAGATLEAVLGALLLRRVACSRELHRVRDVVWLGAGAALGALLGSG</sequence>
<evidence type="ECO:0000256" key="6">
    <source>
        <dbReference type="SAM" id="Phobius"/>
    </source>
</evidence>
<evidence type="ECO:0000256" key="3">
    <source>
        <dbReference type="ARBA" id="ARBA00022692"/>
    </source>
</evidence>
<dbReference type="InterPro" id="IPR007895">
    <property type="entry name" value="MASE1"/>
</dbReference>
<evidence type="ECO:0000256" key="5">
    <source>
        <dbReference type="ARBA" id="ARBA00023136"/>
    </source>
</evidence>
<keyword evidence="3 6" id="KW-0812">Transmembrane</keyword>
<dbReference type="Pfam" id="PF05231">
    <property type="entry name" value="MASE1"/>
    <property type="match status" value="1"/>
</dbReference>
<name>A0ABX9QNY0_9BACT</name>
<keyword evidence="9" id="KW-1185">Reference proteome</keyword>
<organism evidence="8 9">
    <name type="scientific">Corallococcus praedator</name>
    <dbReference type="NCBI Taxonomy" id="2316724"/>
    <lineage>
        <taxon>Bacteria</taxon>
        <taxon>Pseudomonadati</taxon>
        <taxon>Myxococcota</taxon>
        <taxon>Myxococcia</taxon>
        <taxon>Myxococcales</taxon>
        <taxon>Cystobacterineae</taxon>
        <taxon>Myxococcaceae</taxon>
        <taxon>Corallococcus</taxon>
    </lineage>
</organism>
<accession>A0ABX9QNY0</accession>
<comment type="caution">
    <text evidence="8">The sequence shown here is derived from an EMBL/GenBank/DDBJ whole genome shotgun (WGS) entry which is preliminary data.</text>
</comment>
<keyword evidence="8" id="KW-0418">Kinase</keyword>
<dbReference type="EMBL" id="RAWI01000030">
    <property type="protein sequence ID" value="RKI14245.1"/>
    <property type="molecule type" value="Genomic_DNA"/>
</dbReference>
<feature type="transmembrane region" description="Helical" evidence="6">
    <location>
        <begin position="34"/>
        <end position="53"/>
    </location>
</feature>
<evidence type="ECO:0000259" key="7">
    <source>
        <dbReference type="Pfam" id="PF05231"/>
    </source>
</evidence>
<evidence type="ECO:0000256" key="4">
    <source>
        <dbReference type="ARBA" id="ARBA00022989"/>
    </source>
</evidence>
<dbReference type="Proteomes" id="UP000278907">
    <property type="component" value="Unassembled WGS sequence"/>
</dbReference>
<keyword evidence="8" id="KW-0808">Transferase</keyword>
<keyword evidence="4 6" id="KW-1133">Transmembrane helix</keyword>